<evidence type="ECO:0000256" key="2">
    <source>
        <dbReference type="SAM" id="SignalP"/>
    </source>
</evidence>
<keyword evidence="1" id="KW-0812">Transmembrane</keyword>
<name>A0A4R1F2G4_9GAMM</name>
<accession>A0A4R1F2G4</accession>
<dbReference type="InterPro" id="IPR035940">
    <property type="entry name" value="CAP_sf"/>
</dbReference>
<proteinExistence type="predicted"/>
<dbReference type="Pfam" id="PF00188">
    <property type="entry name" value="CAP"/>
    <property type="match status" value="1"/>
</dbReference>
<dbReference type="Proteomes" id="UP000294887">
    <property type="component" value="Unassembled WGS sequence"/>
</dbReference>
<dbReference type="AlphaFoldDB" id="A0A4R1F2G4"/>
<dbReference type="Gene3D" id="3.40.33.10">
    <property type="entry name" value="CAP"/>
    <property type="match status" value="1"/>
</dbReference>
<feature type="chain" id="PRO_5020674349" evidence="2">
    <location>
        <begin position="28"/>
        <end position="356"/>
    </location>
</feature>
<evidence type="ECO:0000313" key="4">
    <source>
        <dbReference type="EMBL" id="TCJ84541.1"/>
    </source>
</evidence>
<gene>
    <name evidence="4" type="ORF">EV695_2498</name>
</gene>
<dbReference type="SUPFAM" id="SSF55797">
    <property type="entry name" value="PR-1-like"/>
    <property type="match status" value="1"/>
</dbReference>
<feature type="transmembrane region" description="Helical" evidence="1">
    <location>
        <begin position="74"/>
        <end position="93"/>
    </location>
</feature>
<keyword evidence="2" id="KW-0732">Signal</keyword>
<feature type="signal peptide" evidence="2">
    <location>
        <begin position="1"/>
        <end position="27"/>
    </location>
</feature>
<feature type="domain" description="SCP" evidence="3">
    <location>
        <begin position="226"/>
        <end position="326"/>
    </location>
</feature>
<organism evidence="4 5">
    <name type="scientific">Cocleimonas flava</name>
    <dbReference type="NCBI Taxonomy" id="634765"/>
    <lineage>
        <taxon>Bacteria</taxon>
        <taxon>Pseudomonadati</taxon>
        <taxon>Pseudomonadota</taxon>
        <taxon>Gammaproteobacteria</taxon>
        <taxon>Thiotrichales</taxon>
        <taxon>Thiotrichaceae</taxon>
        <taxon>Cocleimonas</taxon>
    </lineage>
</organism>
<dbReference type="InterPro" id="IPR014044">
    <property type="entry name" value="CAP_dom"/>
</dbReference>
<sequence length="356" mass="37673">MKSSLKVALKLNIITCLFFVSTKSVFAAGGTVTFSIASPTQVPTLSGTMLLLLSLLLFVVAVRTTKQKNTNKLFITLLGAGVLVTAGSGINLVSNVNAGGGLTIVVDQQSNSITYPIDEGTPINYENNANGSPALNFTITADAESVCAFALGSDALSSFNTNHSGILPAGFYMRIECFDELNLLDNNQIGVEAVNRLIRRNVEPPCDPSVVVEGGGSCNETSNGLLPPLSFDENLSAISQAYVDTCPLLYSSEIPPDSFQTVFLFPGQISAFQLATSATRKWQFDSIEYDPVTGEAVARDTLTYKALVQTKAKKMGCAMKLDCSGGPTGTFSVLHCLIDSSPSEGPAYPPLIEAPE</sequence>
<evidence type="ECO:0000256" key="1">
    <source>
        <dbReference type="SAM" id="Phobius"/>
    </source>
</evidence>
<protein>
    <submittedName>
        <fullName evidence="4">Cysteine-rich secretory family protein</fullName>
    </submittedName>
</protein>
<evidence type="ECO:0000259" key="3">
    <source>
        <dbReference type="Pfam" id="PF00188"/>
    </source>
</evidence>
<keyword evidence="1" id="KW-0472">Membrane</keyword>
<reference evidence="4 5" key="1">
    <citation type="submission" date="2019-03" db="EMBL/GenBank/DDBJ databases">
        <title>Genomic Encyclopedia of Type Strains, Phase IV (KMG-IV): sequencing the most valuable type-strain genomes for metagenomic binning, comparative biology and taxonomic classification.</title>
        <authorList>
            <person name="Goeker M."/>
        </authorList>
    </citation>
    <scope>NUCLEOTIDE SEQUENCE [LARGE SCALE GENOMIC DNA]</scope>
    <source>
        <strain evidence="4 5">DSM 24830</strain>
    </source>
</reference>
<keyword evidence="1" id="KW-1133">Transmembrane helix</keyword>
<evidence type="ECO:0000313" key="5">
    <source>
        <dbReference type="Proteomes" id="UP000294887"/>
    </source>
</evidence>
<dbReference type="RefSeq" id="WP_131906289.1">
    <property type="nucleotide sequence ID" value="NZ_BAAAFU010000006.1"/>
</dbReference>
<keyword evidence="5" id="KW-1185">Reference proteome</keyword>
<comment type="caution">
    <text evidence="4">The sequence shown here is derived from an EMBL/GenBank/DDBJ whole genome shotgun (WGS) entry which is preliminary data.</text>
</comment>
<feature type="transmembrane region" description="Helical" evidence="1">
    <location>
        <begin position="43"/>
        <end position="62"/>
    </location>
</feature>
<dbReference type="EMBL" id="SMFQ01000004">
    <property type="protein sequence ID" value="TCJ84541.1"/>
    <property type="molecule type" value="Genomic_DNA"/>
</dbReference>